<dbReference type="RefSeq" id="WP_106599740.1">
    <property type="nucleotide sequence ID" value="NZ_PYAS01000031.1"/>
</dbReference>
<dbReference type="Pfam" id="PF15890">
    <property type="entry name" value="Peptidase_Mx1"/>
    <property type="match status" value="1"/>
</dbReference>
<keyword evidence="1" id="KW-0378">Hydrolase</keyword>
<dbReference type="Proteomes" id="UP000241964">
    <property type="component" value="Unassembled WGS sequence"/>
</dbReference>
<evidence type="ECO:0000313" key="2">
    <source>
        <dbReference type="Proteomes" id="UP000241964"/>
    </source>
</evidence>
<accession>A0A2P8F9L3</accession>
<organism evidence="1 2">
    <name type="scientific">Dyadobacter jiangsuensis</name>
    <dbReference type="NCBI Taxonomy" id="1591085"/>
    <lineage>
        <taxon>Bacteria</taxon>
        <taxon>Pseudomonadati</taxon>
        <taxon>Bacteroidota</taxon>
        <taxon>Cytophagia</taxon>
        <taxon>Cytophagales</taxon>
        <taxon>Spirosomataceae</taxon>
        <taxon>Dyadobacter</taxon>
    </lineage>
</organism>
<dbReference type="Gene3D" id="3.40.390.70">
    <property type="match status" value="1"/>
</dbReference>
<dbReference type="AlphaFoldDB" id="A0A2P8F9L3"/>
<dbReference type="OrthoDB" id="1113652at2"/>
<dbReference type="SUPFAM" id="SSF55486">
    <property type="entry name" value="Metalloproteases ('zincins'), catalytic domain"/>
    <property type="match status" value="1"/>
</dbReference>
<gene>
    <name evidence="1" type="ORF">CLV60_13126</name>
</gene>
<dbReference type="NCBIfam" id="TIGR04549">
    <property type="entry name" value="LP_HExxH_w_tonB"/>
    <property type="match status" value="1"/>
</dbReference>
<dbReference type="EMBL" id="PYAS01000031">
    <property type="protein sequence ID" value="PSL18416.1"/>
    <property type="molecule type" value="Genomic_DNA"/>
</dbReference>
<protein>
    <submittedName>
        <fullName evidence="1">Substrate import-associated zinc metallohydrolase lipoprotein</fullName>
    </submittedName>
</protein>
<proteinExistence type="predicted"/>
<comment type="caution">
    <text evidence="1">The sequence shown here is derived from an EMBL/GenBank/DDBJ whole genome shotgun (WGS) entry which is preliminary data.</text>
</comment>
<sequence length="310" mass="34919">MKTIFRSFTHCIVAALLASTTMTSCKEESLGNVEDIPGLGGDVWAEGPIDKWIQDSLVVPYNISAKYKWDQFEFGNLTKTLVPPDEAQVVPLLSTIKKAWTTPYVEEAGKVFYNKYSPKFFILSGSNEYNTEGSITLGTAEGGRKVILYGVNLFKIKGMAGYDPGRDSSFVKDWFLHTIHHEFGHILHQTVFYPVEYKNISKSYYQGGNWINWSDADARRDGFITAYSSSAFDEDFVEMIAMMLTEGKAGFEKIVNSIPEGTSPSGVTKAQAQAALRQKEAIIVAYYKNTWKIDFYSLQKRVRTSMNKLF</sequence>
<keyword evidence="2" id="KW-1185">Reference proteome</keyword>
<keyword evidence="1" id="KW-0449">Lipoprotein</keyword>
<name>A0A2P8F9L3_9BACT</name>
<reference evidence="1 2" key="1">
    <citation type="submission" date="2018-03" db="EMBL/GenBank/DDBJ databases">
        <title>Genomic Encyclopedia of Archaeal and Bacterial Type Strains, Phase II (KMG-II): from individual species to whole genera.</title>
        <authorList>
            <person name="Goeker M."/>
        </authorList>
    </citation>
    <scope>NUCLEOTIDE SEQUENCE [LARGE SCALE GENOMIC DNA]</scope>
    <source>
        <strain evidence="1 2">DSM 29057</strain>
    </source>
</reference>
<evidence type="ECO:0000313" key="1">
    <source>
        <dbReference type="EMBL" id="PSL18416.1"/>
    </source>
</evidence>
<dbReference type="InterPro" id="IPR030890">
    <property type="entry name" value="LP_HExxH_w_TonB"/>
</dbReference>
<dbReference type="GO" id="GO:0016787">
    <property type="term" value="F:hydrolase activity"/>
    <property type="evidence" value="ECO:0007669"/>
    <property type="project" value="UniProtKB-KW"/>
</dbReference>
<dbReference type="PROSITE" id="PS51257">
    <property type="entry name" value="PROKAR_LIPOPROTEIN"/>
    <property type="match status" value="1"/>
</dbReference>